<sequence>MAFMVVLSGILFLLSFLFCLPFGSLWDGFGGVDDGLKKEMMLLVKRMMEDLVNIFVLDKKEYRTIHRQCDKV</sequence>
<feature type="signal peptide" evidence="1">
    <location>
        <begin position="1"/>
        <end position="19"/>
    </location>
</feature>
<dbReference type="Proteomes" id="UP001359559">
    <property type="component" value="Unassembled WGS sequence"/>
</dbReference>
<protein>
    <submittedName>
        <fullName evidence="2">Uncharacterized protein</fullName>
    </submittedName>
</protein>
<reference evidence="2 3" key="1">
    <citation type="submission" date="2024-01" db="EMBL/GenBank/DDBJ databases">
        <title>The genomes of 5 underutilized Papilionoideae crops provide insights into root nodulation and disease resistance.</title>
        <authorList>
            <person name="Yuan L."/>
        </authorList>
    </citation>
    <scope>NUCLEOTIDE SEQUENCE [LARGE SCALE GENOMIC DNA]</scope>
    <source>
        <strain evidence="2">LY-2023</strain>
        <tissue evidence="2">Leaf</tissue>
    </source>
</reference>
<comment type="caution">
    <text evidence="2">The sequence shown here is derived from an EMBL/GenBank/DDBJ whole genome shotgun (WGS) entry which is preliminary data.</text>
</comment>
<evidence type="ECO:0000256" key="1">
    <source>
        <dbReference type="SAM" id="SignalP"/>
    </source>
</evidence>
<gene>
    <name evidence="2" type="ORF">RJT34_06676</name>
</gene>
<evidence type="ECO:0000313" key="3">
    <source>
        <dbReference type="Proteomes" id="UP001359559"/>
    </source>
</evidence>
<accession>A0AAN9K4D1</accession>
<keyword evidence="3" id="KW-1185">Reference proteome</keyword>
<dbReference type="EMBL" id="JAYKXN010000002">
    <property type="protein sequence ID" value="KAK7309721.1"/>
    <property type="molecule type" value="Genomic_DNA"/>
</dbReference>
<dbReference type="AlphaFoldDB" id="A0AAN9K4D1"/>
<feature type="chain" id="PRO_5042963517" evidence="1">
    <location>
        <begin position="20"/>
        <end position="72"/>
    </location>
</feature>
<evidence type="ECO:0000313" key="2">
    <source>
        <dbReference type="EMBL" id="KAK7309721.1"/>
    </source>
</evidence>
<organism evidence="2 3">
    <name type="scientific">Clitoria ternatea</name>
    <name type="common">Butterfly pea</name>
    <dbReference type="NCBI Taxonomy" id="43366"/>
    <lineage>
        <taxon>Eukaryota</taxon>
        <taxon>Viridiplantae</taxon>
        <taxon>Streptophyta</taxon>
        <taxon>Embryophyta</taxon>
        <taxon>Tracheophyta</taxon>
        <taxon>Spermatophyta</taxon>
        <taxon>Magnoliopsida</taxon>
        <taxon>eudicotyledons</taxon>
        <taxon>Gunneridae</taxon>
        <taxon>Pentapetalae</taxon>
        <taxon>rosids</taxon>
        <taxon>fabids</taxon>
        <taxon>Fabales</taxon>
        <taxon>Fabaceae</taxon>
        <taxon>Papilionoideae</taxon>
        <taxon>50 kb inversion clade</taxon>
        <taxon>NPAAA clade</taxon>
        <taxon>indigoferoid/millettioid clade</taxon>
        <taxon>Phaseoleae</taxon>
        <taxon>Clitoria</taxon>
    </lineage>
</organism>
<keyword evidence="1" id="KW-0732">Signal</keyword>
<name>A0AAN9K4D1_CLITE</name>
<proteinExistence type="predicted"/>